<proteinExistence type="predicted"/>
<accession>A0A6J5P416</accession>
<protein>
    <submittedName>
        <fullName evidence="1">Uncharacterized protein</fullName>
    </submittedName>
</protein>
<organism evidence="1">
    <name type="scientific">uncultured Caudovirales phage</name>
    <dbReference type="NCBI Taxonomy" id="2100421"/>
    <lineage>
        <taxon>Viruses</taxon>
        <taxon>Duplodnaviria</taxon>
        <taxon>Heunggongvirae</taxon>
        <taxon>Uroviricota</taxon>
        <taxon>Caudoviricetes</taxon>
        <taxon>Peduoviridae</taxon>
        <taxon>Maltschvirus</taxon>
        <taxon>Maltschvirus maltsch</taxon>
    </lineage>
</organism>
<reference evidence="1" key="1">
    <citation type="submission" date="2020-04" db="EMBL/GenBank/DDBJ databases">
        <authorList>
            <person name="Chiriac C."/>
            <person name="Salcher M."/>
            <person name="Ghai R."/>
            <person name="Kavagutti S V."/>
        </authorList>
    </citation>
    <scope>NUCLEOTIDE SEQUENCE</scope>
</reference>
<name>A0A6J5P416_9CAUD</name>
<dbReference type="EMBL" id="LR796766">
    <property type="protein sequence ID" value="CAB4164726.1"/>
    <property type="molecule type" value="Genomic_DNA"/>
</dbReference>
<evidence type="ECO:0000313" key="1">
    <source>
        <dbReference type="EMBL" id="CAB4164726.1"/>
    </source>
</evidence>
<sequence>MVDETQDKELAQLQAFFKYNIPTDEILSGRLKILMADLSWQMDLPTWTKEELDVMCARMDALVEVSNLLYDIQWHRLNWERKQNG</sequence>
<gene>
    <name evidence="1" type="ORF">UFOVP828_90</name>
</gene>